<feature type="region of interest" description="Disordered" evidence="3">
    <location>
        <begin position="272"/>
        <end position="309"/>
    </location>
</feature>
<keyword evidence="1 2" id="KW-0694">RNA-binding</keyword>
<name>A0A6A4W4X2_AMPAM</name>
<protein>
    <submittedName>
        <fullName evidence="5">Ribonucleoprotein PTB-binding 2</fullName>
    </submittedName>
</protein>
<sequence length="395" mass="41498">MSARGTDGFPQRLRGELQAAFRPKLELTNIQLQPASQSATAQVRRPELLEEPARYTDVRLSSGGGPLTVSLSATDGLLCTARLPAAVTDDELLRTAEMFGPVRFAFVLRSEATGASKGYGFVMYASKESAFHAKGLLDGKVLSGSGHHLRLGGPDAHHHQIALKNGSPQDWGLVEFMSADVAEKTWQQMQGHQLRGSRLQVHFCMPGVRAIDIYMRLLNEAAAPRGRSALLPDPPAPAVYQQMKNLSQQNPAFAQNLQNIVTSQISELQQEMAQSGYAAPPPPPVVVSAAPTRPPPPPPPPPAPAAAPPVSPAMFGQPMVFPASMVGLMPPPPPPGALRAMAPQVRTGPSRASPPDYGTPARLLICSALICHKSAASGSAAQIGSRAGAGAGVGA</sequence>
<dbReference type="Pfam" id="PF00076">
    <property type="entry name" value="RRM_1"/>
    <property type="match status" value="1"/>
</dbReference>
<reference evidence="5 6" key="1">
    <citation type="submission" date="2019-07" db="EMBL/GenBank/DDBJ databases">
        <title>Draft genome assembly of a fouling barnacle, Amphibalanus amphitrite (Darwin, 1854): The first reference genome for Thecostraca.</title>
        <authorList>
            <person name="Kim W."/>
        </authorList>
    </citation>
    <scope>NUCLEOTIDE SEQUENCE [LARGE SCALE GENOMIC DNA]</scope>
    <source>
        <strain evidence="5">SNU_AA5</strain>
        <tissue evidence="5">Soma without cirri and trophi</tissue>
    </source>
</reference>
<dbReference type="Gene3D" id="3.30.70.330">
    <property type="match status" value="3"/>
</dbReference>
<dbReference type="GO" id="GO:0003729">
    <property type="term" value="F:mRNA binding"/>
    <property type="evidence" value="ECO:0007669"/>
    <property type="project" value="TreeGrafter"/>
</dbReference>
<evidence type="ECO:0000256" key="1">
    <source>
        <dbReference type="ARBA" id="ARBA00022884"/>
    </source>
</evidence>
<dbReference type="Proteomes" id="UP000440578">
    <property type="component" value="Unassembled WGS sequence"/>
</dbReference>
<dbReference type="EMBL" id="VIIS01001514">
    <property type="protein sequence ID" value="KAF0297078.1"/>
    <property type="molecule type" value="Genomic_DNA"/>
</dbReference>
<dbReference type="InterPro" id="IPR012677">
    <property type="entry name" value="Nucleotide-bd_a/b_plait_sf"/>
</dbReference>
<dbReference type="SUPFAM" id="SSF54928">
    <property type="entry name" value="RNA-binding domain, RBD"/>
    <property type="match status" value="1"/>
</dbReference>
<feature type="compositionally biased region" description="Pro residues" evidence="3">
    <location>
        <begin position="292"/>
        <end position="309"/>
    </location>
</feature>
<dbReference type="GO" id="GO:1990904">
    <property type="term" value="C:ribonucleoprotein complex"/>
    <property type="evidence" value="ECO:0007669"/>
    <property type="project" value="UniProtKB-KW"/>
</dbReference>
<organism evidence="5 6">
    <name type="scientific">Amphibalanus amphitrite</name>
    <name type="common">Striped barnacle</name>
    <name type="synonym">Balanus amphitrite</name>
    <dbReference type="NCBI Taxonomy" id="1232801"/>
    <lineage>
        <taxon>Eukaryota</taxon>
        <taxon>Metazoa</taxon>
        <taxon>Ecdysozoa</taxon>
        <taxon>Arthropoda</taxon>
        <taxon>Crustacea</taxon>
        <taxon>Multicrustacea</taxon>
        <taxon>Cirripedia</taxon>
        <taxon>Thoracica</taxon>
        <taxon>Thoracicalcarea</taxon>
        <taxon>Balanomorpha</taxon>
        <taxon>Balanoidea</taxon>
        <taxon>Balanidae</taxon>
        <taxon>Amphibalaninae</taxon>
        <taxon>Amphibalanus</taxon>
    </lineage>
</organism>
<dbReference type="PANTHER" id="PTHR48025">
    <property type="entry name" value="OS02G0815200 PROTEIN"/>
    <property type="match status" value="1"/>
</dbReference>
<evidence type="ECO:0000313" key="5">
    <source>
        <dbReference type="EMBL" id="KAF0297078.1"/>
    </source>
</evidence>
<feature type="domain" description="RRM" evidence="4">
    <location>
        <begin position="76"/>
        <end position="156"/>
    </location>
</feature>
<evidence type="ECO:0000259" key="4">
    <source>
        <dbReference type="PROSITE" id="PS50102"/>
    </source>
</evidence>
<dbReference type="InterPro" id="IPR000504">
    <property type="entry name" value="RRM_dom"/>
</dbReference>
<dbReference type="AlphaFoldDB" id="A0A6A4W4X2"/>
<dbReference type="PROSITE" id="PS50102">
    <property type="entry name" value="RRM"/>
    <property type="match status" value="1"/>
</dbReference>
<dbReference type="PANTHER" id="PTHR48025:SF1">
    <property type="entry name" value="RRM DOMAIN-CONTAINING PROTEIN"/>
    <property type="match status" value="1"/>
</dbReference>
<evidence type="ECO:0000256" key="3">
    <source>
        <dbReference type="SAM" id="MobiDB-lite"/>
    </source>
</evidence>
<dbReference type="OrthoDB" id="639027at2759"/>
<dbReference type="InterPro" id="IPR050502">
    <property type="entry name" value="Euk_RNA-bind_prot"/>
</dbReference>
<dbReference type="InterPro" id="IPR035979">
    <property type="entry name" value="RBD_domain_sf"/>
</dbReference>
<gene>
    <name evidence="5" type="primary">Raver2</name>
    <name evidence="5" type="ORF">FJT64_005459</name>
</gene>
<evidence type="ECO:0000256" key="2">
    <source>
        <dbReference type="PROSITE-ProRule" id="PRU00176"/>
    </source>
</evidence>
<proteinExistence type="predicted"/>
<accession>A0A6A4W4X2</accession>
<evidence type="ECO:0000313" key="6">
    <source>
        <dbReference type="Proteomes" id="UP000440578"/>
    </source>
</evidence>
<keyword evidence="5" id="KW-0687">Ribonucleoprotein</keyword>
<dbReference type="SMART" id="SM00360">
    <property type="entry name" value="RRM"/>
    <property type="match status" value="1"/>
</dbReference>
<comment type="caution">
    <text evidence="5">The sequence shown here is derived from an EMBL/GenBank/DDBJ whole genome shotgun (WGS) entry which is preliminary data.</text>
</comment>
<dbReference type="GO" id="GO:0005634">
    <property type="term" value="C:nucleus"/>
    <property type="evidence" value="ECO:0007669"/>
    <property type="project" value="TreeGrafter"/>
</dbReference>
<keyword evidence="6" id="KW-1185">Reference proteome</keyword>